<name>A0A8S5TTS2_9CAUD</name>
<dbReference type="EMBL" id="BK015927">
    <property type="protein sequence ID" value="DAF85602.1"/>
    <property type="molecule type" value="Genomic_DNA"/>
</dbReference>
<reference evidence="1" key="1">
    <citation type="journal article" date="2021" name="Proc. Natl. Acad. Sci. U.S.A.">
        <title>A Catalog of Tens of Thousands of Viruses from Human Metagenomes Reveals Hidden Associations with Chronic Diseases.</title>
        <authorList>
            <person name="Tisza M.J."/>
            <person name="Buck C.B."/>
        </authorList>
    </citation>
    <scope>NUCLEOTIDE SEQUENCE</scope>
    <source>
        <strain evidence="1">Ct5jB2</strain>
    </source>
</reference>
<proteinExistence type="predicted"/>
<evidence type="ECO:0000313" key="1">
    <source>
        <dbReference type="EMBL" id="DAF85602.1"/>
    </source>
</evidence>
<protein>
    <submittedName>
        <fullName evidence="1">Uncharacterized protein</fullName>
    </submittedName>
</protein>
<organism evidence="1">
    <name type="scientific">Siphoviridae sp. ct5jB2</name>
    <dbReference type="NCBI Taxonomy" id="2825337"/>
    <lineage>
        <taxon>Viruses</taxon>
        <taxon>Duplodnaviria</taxon>
        <taxon>Heunggongvirae</taxon>
        <taxon>Uroviricota</taxon>
        <taxon>Caudoviricetes</taxon>
    </lineage>
</organism>
<accession>A0A8S5TTS2</accession>
<sequence>MKKYAVIVYYTFDIGHSEVYLFDTYEQACEYLTSMWNYCFNFGLEDKYFNKEESYCEKDYAELRWNDSDKRIFEVANVIEPMKFD</sequence>